<keyword evidence="2" id="KW-1133">Transmembrane helix</keyword>
<gene>
    <name evidence="3" type="ORF">FPSE_08262</name>
</gene>
<dbReference type="eggNOG" id="ENOG502SS51">
    <property type="taxonomic scope" value="Eukaryota"/>
</dbReference>
<keyword evidence="4" id="KW-1185">Reference proteome</keyword>
<evidence type="ECO:0008006" key="5">
    <source>
        <dbReference type="Google" id="ProtNLM"/>
    </source>
</evidence>
<dbReference type="GeneID" id="20366880"/>
<accession>K3VFM1</accession>
<comment type="caution">
    <text evidence="3">The sequence shown here is derived from an EMBL/GenBank/DDBJ whole genome shotgun (WGS) entry which is preliminary data.</text>
</comment>
<feature type="compositionally biased region" description="Low complexity" evidence="1">
    <location>
        <begin position="172"/>
        <end position="212"/>
    </location>
</feature>
<dbReference type="RefSeq" id="XP_009259655.1">
    <property type="nucleotide sequence ID" value="XM_009261380.1"/>
</dbReference>
<evidence type="ECO:0000313" key="3">
    <source>
        <dbReference type="EMBL" id="EKJ71623.1"/>
    </source>
</evidence>
<dbReference type="HOGENOM" id="CLU_054422_0_0_1"/>
<feature type="transmembrane region" description="Helical" evidence="2">
    <location>
        <begin position="225"/>
        <end position="247"/>
    </location>
</feature>
<feature type="region of interest" description="Disordered" evidence="1">
    <location>
        <begin position="172"/>
        <end position="221"/>
    </location>
</feature>
<dbReference type="Proteomes" id="UP000007978">
    <property type="component" value="Chromosome 2"/>
</dbReference>
<evidence type="ECO:0000313" key="4">
    <source>
        <dbReference type="Proteomes" id="UP000007978"/>
    </source>
</evidence>
<dbReference type="AlphaFoldDB" id="K3VFM1"/>
<evidence type="ECO:0000256" key="1">
    <source>
        <dbReference type="SAM" id="MobiDB-lite"/>
    </source>
</evidence>
<proteinExistence type="predicted"/>
<keyword evidence="2" id="KW-0812">Transmembrane</keyword>
<reference evidence="3 4" key="1">
    <citation type="journal article" date="2012" name="PLoS Pathog.">
        <title>Comparative pathogenomics reveals horizontally acquired novel virulence genes in fungi infecting cereal hosts.</title>
        <authorList>
            <person name="Gardiner D.M."/>
            <person name="McDonald M.C."/>
            <person name="Covarelli L."/>
            <person name="Solomon P.S."/>
            <person name="Rusu A.G."/>
            <person name="Marshall M."/>
            <person name="Kazan K."/>
            <person name="Chakraborty S."/>
            <person name="McDonald B.A."/>
            <person name="Manners J.M."/>
        </authorList>
    </citation>
    <scope>NUCLEOTIDE SEQUENCE [LARGE SCALE GENOMIC DNA]</scope>
    <source>
        <strain evidence="3 4">CS3096</strain>
    </source>
</reference>
<sequence length="300" mass="32176">MHAQTRVLGIQATQPTQTTHTFTSLSYVLHTISSTRAPFETQSSVRLEPRAISTELSTCGYLNGDPDKERTADEGFNCRIDARNGIWGFCPTTVVSASDCGLAGYCIDQGRCSTGCGMIDTDLTTFTCGRSSFCSTAILTFGIDQSYSYIACGKHYTVENYLVSPLPATATTTTEQTTTSQEPTSTVTVDSSGTTSTTTEVAETSTQKSSSSSEEKPSQNNLGPIIGGVIGGLVVVCSTVIGAIYLLRRRRDKESTPKQDTAKTFSTENEFKARQELQGAWVIAEMSGQQESPRPVELAA</sequence>
<evidence type="ECO:0000256" key="2">
    <source>
        <dbReference type="SAM" id="Phobius"/>
    </source>
</evidence>
<organism evidence="3 4">
    <name type="scientific">Fusarium pseudograminearum (strain CS3096)</name>
    <name type="common">Wheat and barley crown-rot fungus</name>
    <dbReference type="NCBI Taxonomy" id="1028729"/>
    <lineage>
        <taxon>Eukaryota</taxon>
        <taxon>Fungi</taxon>
        <taxon>Dikarya</taxon>
        <taxon>Ascomycota</taxon>
        <taxon>Pezizomycotina</taxon>
        <taxon>Sordariomycetes</taxon>
        <taxon>Hypocreomycetidae</taxon>
        <taxon>Hypocreales</taxon>
        <taxon>Nectriaceae</taxon>
        <taxon>Fusarium</taxon>
    </lineage>
</organism>
<dbReference type="KEGG" id="fpu:FPSE_08262"/>
<keyword evidence="2" id="KW-0472">Membrane</keyword>
<name>K3VFM1_FUSPC</name>
<protein>
    <recommendedName>
        <fullName evidence="5">Mid2 domain-containing protein</fullName>
    </recommendedName>
</protein>
<dbReference type="OrthoDB" id="3547571at2759"/>
<dbReference type="EMBL" id="AFNW01000284">
    <property type="protein sequence ID" value="EKJ71623.1"/>
    <property type="molecule type" value="Genomic_DNA"/>
</dbReference>